<dbReference type="RefSeq" id="XP_013319012.1">
    <property type="nucleotide sequence ID" value="XM_013463558.1"/>
</dbReference>
<evidence type="ECO:0000313" key="2">
    <source>
        <dbReference type="Proteomes" id="UP000054342"/>
    </source>
</evidence>
<sequence>MEEFTSYIYAADYCRKKEHGVLEETTKARTEVSSHIRALYDAGVPIYSRELIRDVFNQLQSGHQKILVKGLDGNIVDFDIETGQISDSVDEFNFVIGAPFIMFVSPQLGPKPVHRGRTYQVTYLGP</sequence>
<dbReference type="AlphaFoldDB" id="A0A0D2ERR5"/>
<protein>
    <submittedName>
        <fullName evidence="1">Uncharacterized protein</fullName>
    </submittedName>
</protein>
<reference evidence="1 2" key="1">
    <citation type="submission" date="2015-01" db="EMBL/GenBank/DDBJ databases">
        <title>The Genome Sequence of Exophiala xenobiotica CBS118157.</title>
        <authorList>
            <consortium name="The Broad Institute Genomics Platform"/>
            <person name="Cuomo C."/>
            <person name="de Hoog S."/>
            <person name="Gorbushina A."/>
            <person name="Stielow B."/>
            <person name="Teixiera M."/>
            <person name="Abouelleil A."/>
            <person name="Chapman S.B."/>
            <person name="Priest M."/>
            <person name="Young S.K."/>
            <person name="Wortman J."/>
            <person name="Nusbaum C."/>
            <person name="Birren B."/>
        </authorList>
    </citation>
    <scope>NUCLEOTIDE SEQUENCE [LARGE SCALE GENOMIC DNA]</scope>
    <source>
        <strain evidence="1 2">CBS 118157</strain>
    </source>
</reference>
<proteinExistence type="predicted"/>
<accession>A0A0D2ERR5</accession>
<evidence type="ECO:0000313" key="1">
    <source>
        <dbReference type="EMBL" id="KIW58428.1"/>
    </source>
</evidence>
<dbReference type="EMBL" id="KN847318">
    <property type="protein sequence ID" value="KIW58428.1"/>
    <property type="molecule type" value="Genomic_DNA"/>
</dbReference>
<name>A0A0D2ERR5_9EURO</name>
<gene>
    <name evidence="1" type="ORF">PV05_02949</name>
</gene>
<dbReference type="Proteomes" id="UP000054342">
    <property type="component" value="Unassembled WGS sequence"/>
</dbReference>
<dbReference type="OrthoDB" id="5230585at2759"/>
<dbReference type="GeneID" id="25324857"/>
<organism evidence="1 2">
    <name type="scientific">Exophiala xenobiotica</name>
    <dbReference type="NCBI Taxonomy" id="348802"/>
    <lineage>
        <taxon>Eukaryota</taxon>
        <taxon>Fungi</taxon>
        <taxon>Dikarya</taxon>
        <taxon>Ascomycota</taxon>
        <taxon>Pezizomycotina</taxon>
        <taxon>Eurotiomycetes</taxon>
        <taxon>Chaetothyriomycetidae</taxon>
        <taxon>Chaetothyriales</taxon>
        <taxon>Herpotrichiellaceae</taxon>
        <taxon>Exophiala</taxon>
    </lineage>
</organism>
<dbReference type="HOGENOM" id="CLU_1981628_0_0_1"/>
<keyword evidence="2" id="KW-1185">Reference proteome</keyword>